<dbReference type="AlphaFoldDB" id="A0ABD4E0A5"/>
<comment type="caution">
    <text evidence="1">The sequence shown here is derived from an EMBL/GenBank/DDBJ whole genome shotgun (WGS) entry which is preliminary data.</text>
</comment>
<evidence type="ECO:0000313" key="2">
    <source>
        <dbReference type="Proteomes" id="UP000057910"/>
    </source>
</evidence>
<name>A0ABD4E0A5_9BURK</name>
<accession>A0ABD4E0A5</accession>
<sequence>MRDVRDRNLAVMSAHGVDTDAAAIDMQHEKARKAPLHAEPQVDFSDAGVAGKLDRVIAPQEYRVVVAIVLAQTRAENGLHRSL</sequence>
<organism evidence="1 2">
    <name type="scientific">Burkholderia ubonensis</name>
    <dbReference type="NCBI Taxonomy" id="101571"/>
    <lineage>
        <taxon>Bacteria</taxon>
        <taxon>Pseudomonadati</taxon>
        <taxon>Pseudomonadota</taxon>
        <taxon>Betaproteobacteria</taxon>
        <taxon>Burkholderiales</taxon>
        <taxon>Burkholderiaceae</taxon>
        <taxon>Burkholderia</taxon>
        <taxon>Burkholderia cepacia complex</taxon>
    </lineage>
</organism>
<reference evidence="1 2" key="1">
    <citation type="submission" date="2015-11" db="EMBL/GenBank/DDBJ databases">
        <title>Expanding the genomic diversity of Burkholderia species for the development of highly accurate diagnostics.</title>
        <authorList>
            <person name="Sahl J."/>
            <person name="Keim P."/>
            <person name="Wagner D."/>
        </authorList>
    </citation>
    <scope>NUCLEOTIDE SEQUENCE [LARGE SCALE GENOMIC DNA]</scope>
    <source>
        <strain evidence="1 2">MSMB1585WGS</strain>
    </source>
</reference>
<dbReference type="RefSeq" id="WP_059946173.1">
    <property type="nucleotide sequence ID" value="NZ_LPAD01000063.1"/>
</dbReference>
<evidence type="ECO:0000313" key="1">
    <source>
        <dbReference type="EMBL" id="KVN84946.1"/>
    </source>
</evidence>
<proteinExistence type="predicted"/>
<protein>
    <submittedName>
        <fullName evidence="1">Uncharacterized protein</fullName>
    </submittedName>
</protein>
<gene>
    <name evidence="1" type="ORF">WJ68_14985</name>
</gene>
<dbReference type="EMBL" id="LPAD01000063">
    <property type="protein sequence ID" value="KVN84946.1"/>
    <property type="molecule type" value="Genomic_DNA"/>
</dbReference>
<dbReference type="Proteomes" id="UP000057910">
    <property type="component" value="Unassembled WGS sequence"/>
</dbReference>